<organism evidence="2 3">
    <name type="scientific">Chaetomium globosum (strain ATCC 6205 / CBS 148.51 / DSM 1962 / NBRC 6347 / NRRL 1970)</name>
    <name type="common">Soil fungus</name>
    <dbReference type="NCBI Taxonomy" id="306901"/>
    <lineage>
        <taxon>Eukaryota</taxon>
        <taxon>Fungi</taxon>
        <taxon>Dikarya</taxon>
        <taxon>Ascomycota</taxon>
        <taxon>Pezizomycotina</taxon>
        <taxon>Sordariomycetes</taxon>
        <taxon>Sordariomycetidae</taxon>
        <taxon>Sordariales</taxon>
        <taxon>Chaetomiaceae</taxon>
        <taxon>Chaetomium</taxon>
    </lineage>
</organism>
<dbReference type="GeneID" id="4392255"/>
<feature type="region of interest" description="Disordered" evidence="1">
    <location>
        <begin position="155"/>
        <end position="184"/>
    </location>
</feature>
<accession>Q2H0K8</accession>
<evidence type="ECO:0000256" key="1">
    <source>
        <dbReference type="SAM" id="MobiDB-lite"/>
    </source>
</evidence>
<feature type="region of interest" description="Disordered" evidence="1">
    <location>
        <begin position="19"/>
        <end position="40"/>
    </location>
</feature>
<dbReference type="VEuPathDB" id="FungiDB:CHGG_04688"/>
<dbReference type="AlphaFoldDB" id="Q2H0K8"/>
<sequence length="250" mass="26916">MASGSTALVGPSGGAIADECRASKVDEGGSSNRIDQTLPSWDFGRGGPRVAVRSHQSSLDRRYLSSNCMFRLFWNSSAAPAPRPQTGQAAAPKHAGDRNAVFINRGAEDQSRIGCSLGLVDAAGRRSQEGVLLPPAGVELYVPLRCMLSRAIDRGERSTRLGRRRTKPPPRHFTRSTHAHGRPSHVDQRYISDDLMRSKGARAWTLSRQNTGTAALGPSSCSTSRRDAKAGAYRAVNLRFRPPRGGLGSL</sequence>
<evidence type="ECO:0000313" key="3">
    <source>
        <dbReference type="Proteomes" id="UP000001056"/>
    </source>
</evidence>
<dbReference type="RefSeq" id="XP_001223902.1">
    <property type="nucleotide sequence ID" value="XM_001223901.1"/>
</dbReference>
<reference evidence="3" key="1">
    <citation type="journal article" date="2015" name="Genome Announc.">
        <title>Draft genome sequence of the cellulolytic fungus Chaetomium globosum.</title>
        <authorList>
            <person name="Cuomo C.A."/>
            <person name="Untereiner W.A."/>
            <person name="Ma L.-J."/>
            <person name="Grabherr M."/>
            <person name="Birren B.W."/>
        </authorList>
    </citation>
    <scope>NUCLEOTIDE SEQUENCE [LARGE SCALE GENOMIC DNA]</scope>
    <source>
        <strain evidence="3">ATCC 6205 / CBS 148.51 / DSM 1962 / NBRC 6347 / NRRL 1970</strain>
    </source>
</reference>
<feature type="compositionally biased region" description="Basic residues" evidence="1">
    <location>
        <begin position="160"/>
        <end position="183"/>
    </location>
</feature>
<dbReference type="HOGENOM" id="CLU_1111261_0_0_1"/>
<dbReference type="Proteomes" id="UP000001056">
    <property type="component" value="Unassembled WGS sequence"/>
</dbReference>
<name>Q2H0K8_CHAGB</name>
<dbReference type="InParanoid" id="Q2H0K8"/>
<dbReference type="EMBL" id="CH408032">
    <property type="protein sequence ID" value="EAQ88069.1"/>
    <property type="molecule type" value="Genomic_DNA"/>
</dbReference>
<evidence type="ECO:0000313" key="2">
    <source>
        <dbReference type="EMBL" id="EAQ88069.1"/>
    </source>
</evidence>
<dbReference type="OrthoDB" id="10570188at2759"/>
<protein>
    <submittedName>
        <fullName evidence="2">Uncharacterized protein</fullName>
    </submittedName>
</protein>
<gene>
    <name evidence="2" type="ORF">CHGG_04688</name>
</gene>
<feature type="compositionally biased region" description="Polar residues" evidence="1">
    <location>
        <begin position="29"/>
        <end position="39"/>
    </location>
</feature>
<proteinExistence type="predicted"/>
<keyword evidence="3" id="KW-1185">Reference proteome</keyword>